<feature type="compositionally biased region" description="Basic and acidic residues" evidence="6">
    <location>
        <begin position="73"/>
        <end position="105"/>
    </location>
</feature>
<evidence type="ECO:0000256" key="1">
    <source>
        <dbReference type="ARBA" id="ARBA00022481"/>
    </source>
</evidence>
<proteinExistence type="inferred from homology"/>
<dbReference type="PANTHER" id="PTHR45868">
    <property type="entry name" value="HEAVY METAL-ASSOCIATED ISOPRENYLATED PLANT PROTEIN 33-RELATED"/>
    <property type="match status" value="1"/>
</dbReference>
<organism evidence="7 8">
    <name type="scientific">Morus notabilis</name>
    <dbReference type="NCBI Taxonomy" id="981085"/>
    <lineage>
        <taxon>Eukaryota</taxon>
        <taxon>Viridiplantae</taxon>
        <taxon>Streptophyta</taxon>
        <taxon>Embryophyta</taxon>
        <taxon>Tracheophyta</taxon>
        <taxon>Spermatophyta</taxon>
        <taxon>Magnoliopsida</taxon>
        <taxon>eudicotyledons</taxon>
        <taxon>Gunneridae</taxon>
        <taxon>Pentapetalae</taxon>
        <taxon>rosids</taxon>
        <taxon>fabids</taxon>
        <taxon>Rosales</taxon>
        <taxon>Moraceae</taxon>
        <taxon>Moreae</taxon>
        <taxon>Morus</taxon>
    </lineage>
</organism>
<reference evidence="8" key="1">
    <citation type="submission" date="2013-01" db="EMBL/GenBank/DDBJ databases">
        <title>Draft Genome Sequence of a Mulberry Tree, Morus notabilis C.K. Schneid.</title>
        <authorList>
            <person name="He N."/>
            <person name="Zhao S."/>
        </authorList>
    </citation>
    <scope>NUCLEOTIDE SEQUENCE</scope>
</reference>
<evidence type="ECO:0000256" key="2">
    <source>
        <dbReference type="ARBA" id="ARBA00022723"/>
    </source>
</evidence>
<accession>W9S2S1</accession>
<evidence type="ECO:0008006" key="9">
    <source>
        <dbReference type="Google" id="ProtNLM"/>
    </source>
</evidence>
<evidence type="ECO:0000256" key="3">
    <source>
        <dbReference type="ARBA" id="ARBA00023288"/>
    </source>
</evidence>
<feature type="compositionally biased region" description="Gly residues" evidence="6">
    <location>
        <begin position="136"/>
        <end position="146"/>
    </location>
</feature>
<feature type="region of interest" description="Disordered" evidence="6">
    <location>
        <begin position="51"/>
        <end position="250"/>
    </location>
</feature>
<keyword evidence="2" id="KW-0479">Metal-binding</keyword>
<dbReference type="AlphaFoldDB" id="W9S2S1"/>
<dbReference type="Gene3D" id="3.30.70.100">
    <property type="match status" value="1"/>
</dbReference>
<gene>
    <name evidence="7" type="ORF">L484_010826</name>
</gene>
<dbReference type="STRING" id="981085.W9S2S1"/>
<evidence type="ECO:0000256" key="6">
    <source>
        <dbReference type="SAM" id="MobiDB-lite"/>
    </source>
</evidence>
<evidence type="ECO:0000313" key="7">
    <source>
        <dbReference type="EMBL" id="EXC05643.1"/>
    </source>
</evidence>
<keyword evidence="4" id="KW-0636">Prenylation</keyword>
<feature type="compositionally biased region" description="Basic residues" evidence="6">
    <location>
        <begin position="59"/>
        <end position="72"/>
    </location>
</feature>
<dbReference type="EMBL" id="KE345536">
    <property type="protein sequence ID" value="EXC05643.1"/>
    <property type="molecule type" value="Genomic_DNA"/>
</dbReference>
<feature type="compositionally biased region" description="Polar residues" evidence="6">
    <location>
        <begin position="157"/>
        <end position="168"/>
    </location>
</feature>
<evidence type="ECO:0000256" key="4">
    <source>
        <dbReference type="ARBA" id="ARBA00023289"/>
    </source>
</evidence>
<evidence type="ECO:0000313" key="8">
    <source>
        <dbReference type="Proteomes" id="UP000030645"/>
    </source>
</evidence>
<keyword evidence="1" id="KW-0488">Methylation</keyword>
<evidence type="ECO:0000256" key="5">
    <source>
        <dbReference type="ARBA" id="ARBA00024045"/>
    </source>
</evidence>
<dbReference type="eggNOG" id="KOG1603">
    <property type="taxonomic scope" value="Eukaryota"/>
</dbReference>
<dbReference type="PANTHER" id="PTHR45868:SF69">
    <property type="entry name" value="HEAVY METAL-ASSOCIATED ISOPRENYLATED PLANT PROTEIN 35"/>
    <property type="match status" value="1"/>
</dbReference>
<dbReference type="GO" id="GO:0046872">
    <property type="term" value="F:metal ion binding"/>
    <property type="evidence" value="ECO:0007669"/>
    <property type="project" value="UniProtKB-KW"/>
</dbReference>
<feature type="compositionally biased region" description="Low complexity" evidence="6">
    <location>
        <begin position="122"/>
        <end position="135"/>
    </location>
</feature>
<sequence length="326" mass="35617">MGFESLHPLRRLQKKRVYTTNIDLRQQRVAVTGNVDAETLINKLVKAGKHAELWPDQHHNHKKQGKSGKKKEKKNDTSESPHDQENDNNNHGHCVENNKEKETVKVEVLQVQDPSKTHENGDNNNNNGGSTSHEGGQPGKQHGSGGQVKEPKAEVKQTVTVHPGSQSPAVEKSDSPGVAETSASGGGKKKKKKGQKSNNVSVNEGEHSGAYDAPVGSGSQIPAQANHGAPCHHEHQNPQPYYSHHHNGPPVYGVSYSTAHPSGSYSASYYASPPPNYSYSYRRYVHQGAVIETEPQPYDHESYSPSQQSDSFELFSDENPNGCSVM</sequence>
<name>W9S2S1_9ROSA</name>
<dbReference type="Proteomes" id="UP000030645">
    <property type="component" value="Unassembled WGS sequence"/>
</dbReference>
<keyword evidence="8" id="KW-1185">Reference proteome</keyword>
<protein>
    <recommendedName>
        <fullName evidence="9">HMA domain-containing protein</fullName>
    </recommendedName>
</protein>
<keyword evidence="3" id="KW-0449">Lipoprotein</keyword>
<feature type="region of interest" description="Disordered" evidence="6">
    <location>
        <begin position="290"/>
        <end position="326"/>
    </location>
</feature>
<dbReference type="SUPFAM" id="SSF55008">
    <property type="entry name" value="HMA, heavy metal-associated domain"/>
    <property type="match status" value="1"/>
</dbReference>
<dbReference type="InterPro" id="IPR036163">
    <property type="entry name" value="HMA_dom_sf"/>
</dbReference>
<comment type="similarity">
    <text evidence="5">Belongs to the HIPP family.</text>
</comment>